<name>A0A5C8KCC6_9BACT</name>
<dbReference type="EMBL" id="VRTY01000025">
    <property type="protein sequence ID" value="TXK48078.1"/>
    <property type="molecule type" value="Genomic_DNA"/>
</dbReference>
<dbReference type="OrthoDB" id="879085at2"/>
<dbReference type="RefSeq" id="WP_147921334.1">
    <property type="nucleotide sequence ID" value="NZ_VRTY01000025.1"/>
</dbReference>
<dbReference type="AlphaFoldDB" id="A0A5C8KCC6"/>
<evidence type="ECO:0000313" key="3">
    <source>
        <dbReference type="Proteomes" id="UP000321926"/>
    </source>
</evidence>
<evidence type="ECO:0008006" key="4">
    <source>
        <dbReference type="Google" id="ProtNLM"/>
    </source>
</evidence>
<protein>
    <recommendedName>
        <fullName evidence="4">Lipoprotein</fullName>
    </recommendedName>
</protein>
<accession>A0A5C8KCC6</accession>
<gene>
    <name evidence="2" type="ORF">FVR03_08590</name>
</gene>
<feature type="chain" id="PRO_5023027004" description="Lipoprotein" evidence="1">
    <location>
        <begin position="22"/>
        <end position="184"/>
    </location>
</feature>
<evidence type="ECO:0000313" key="2">
    <source>
        <dbReference type="EMBL" id="TXK48078.1"/>
    </source>
</evidence>
<sequence>MKKLHLLLPFLLLLLLASCTKDTPNPLPAETRDWLAPEFSTTRTFYSELDEEDLMQITVKNHSKYSVKKNVINYQAVTINFESQKQNLHLEVEGYDTTIKLTSKADPGEPRVTIAQGHYYTYQGFDREYFPDFQLLGNNIQFVEKVVNVSPTATSIKEFYYAKNAGLIGYKTSDGKLWSWLKTK</sequence>
<dbReference type="Proteomes" id="UP000321926">
    <property type="component" value="Unassembled WGS sequence"/>
</dbReference>
<reference evidence="2 3" key="1">
    <citation type="submission" date="2019-08" db="EMBL/GenBank/DDBJ databases">
        <authorList>
            <person name="Shi S."/>
        </authorList>
    </citation>
    <scope>NUCLEOTIDE SEQUENCE [LARGE SCALE GENOMIC DNA]</scope>
    <source>
        <strain evidence="2 3">GY10130</strain>
    </source>
</reference>
<keyword evidence="3" id="KW-1185">Reference proteome</keyword>
<keyword evidence="1" id="KW-0732">Signal</keyword>
<comment type="caution">
    <text evidence="2">The sequence shown here is derived from an EMBL/GenBank/DDBJ whole genome shotgun (WGS) entry which is preliminary data.</text>
</comment>
<organism evidence="2 3">
    <name type="scientific">Pontibacter qinzhouensis</name>
    <dbReference type="NCBI Taxonomy" id="2603253"/>
    <lineage>
        <taxon>Bacteria</taxon>
        <taxon>Pseudomonadati</taxon>
        <taxon>Bacteroidota</taxon>
        <taxon>Cytophagia</taxon>
        <taxon>Cytophagales</taxon>
        <taxon>Hymenobacteraceae</taxon>
        <taxon>Pontibacter</taxon>
    </lineage>
</organism>
<evidence type="ECO:0000256" key="1">
    <source>
        <dbReference type="SAM" id="SignalP"/>
    </source>
</evidence>
<dbReference type="PROSITE" id="PS51257">
    <property type="entry name" value="PROKAR_LIPOPROTEIN"/>
    <property type="match status" value="1"/>
</dbReference>
<proteinExistence type="predicted"/>
<feature type="signal peptide" evidence="1">
    <location>
        <begin position="1"/>
        <end position="21"/>
    </location>
</feature>